<evidence type="ECO:0000256" key="8">
    <source>
        <dbReference type="SAM" id="SignalP"/>
    </source>
</evidence>
<evidence type="ECO:0000256" key="5">
    <source>
        <dbReference type="ARBA" id="ARBA00022801"/>
    </source>
</evidence>
<dbReference type="PANTHER" id="PTHR38050:SF2">
    <property type="entry name" value="FERULOYL ESTERASE C-RELATED"/>
    <property type="match status" value="1"/>
</dbReference>
<keyword evidence="4 8" id="KW-0732">Signal</keyword>
<keyword evidence="2" id="KW-0964">Secreted</keyword>
<evidence type="ECO:0000256" key="3">
    <source>
        <dbReference type="ARBA" id="ARBA00022651"/>
    </source>
</evidence>
<evidence type="ECO:0000256" key="4">
    <source>
        <dbReference type="ARBA" id="ARBA00022729"/>
    </source>
</evidence>
<dbReference type="SUPFAM" id="SSF53474">
    <property type="entry name" value="alpha/beta-Hydrolases"/>
    <property type="match status" value="2"/>
</dbReference>
<dbReference type="Gene3D" id="3.40.50.1820">
    <property type="entry name" value="alpha/beta hydrolase"/>
    <property type="match status" value="1"/>
</dbReference>
<evidence type="ECO:0000313" key="10">
    <source>
        <dbReference type="Proteomes" id="UP001501116"/>
    </source>
</evidence>
<keyword evidence="3" id="KW-0858">Xylan degradation</keyword>
<dbReference type="RefSeq" id="WP_344426464.1">
    <property type="nucleotide sequence ID" value="NZ_BAAANN010000028.1"/>
</dbReference>
<dbReference type="InterPro" id="IPR029058">
    <property type="entry name" value="AB_hydrolase_fold"/>
</dbReference>
<evidence type="ECO:0000256" key="2">
    <source>
        <dbReference type="ARBA" id="ARBA00022525"/>
    </source>
</evidence>
<gene>
    <name evidence="9" type="ORF">GCM10009754_60640</name>
</gene>
<sequence length="309" mass="33027">MPKFRLVGLVALALVGLAAAPADAAPRIVDTPIPSRGCGHASPVPVGETVTGTVNSGGLKRTYTIHVPADYRPWRPSSLVLSFHGHKRTSDYQEALSQFSTTSAIAVYPQGLVGTDGETAWTGAPYSAAADDVLFTSDLLNELQRQLCVNPARIYAAGKSNGGGFTGVLACRLPGRIAAFAPVSGAFYPQSGPCEPSRPAPVIDLHGTADTTIPYDGDSARGLPSIPDWLDGWAARDRCHGAPAVKDAYDGVVRIERWRHCRADLVHYRVTGLGHDWPSTHPNPDSDTPAVFDATPVIMRFFAEHPLWR</sequence>
<name>A0ABP5DBH3_9PSEU</name>
<comment type="subcellular location">
    <subcellularLocation>
        <location evidence="1">Secreted</location>
    </subcellularLocation>
</comment>
<keyword evidence="6" id="KW-0119">Carbohydrate metabolism</keyword>
<keyword evidence="7" id="KW-0624">Polysaccharide degradation</keyword>
<accession>A0ABP5DBH3</accession>
<evidence type="ECO:0000313" key="9">
    <source>
        <dbReference type="EMBL" id="GAA1976784.1"/>
    </source>
</evidence>
<protein>
    <submittedName>
        <fullName evidence="9">PHB depolymerase family esterase</fullName>
    </submittedName>
</protein>
<keyword evidence="5" id="KW-0378">Hydrolase</keyword>
<proteinExistence type="predicted"/>
<dbReference type="EMBL" id="BAAANN010000028">
    <property type="protein sequence ID" value="GAA1976784.1"/>
    <property type="molecule type" value="Genomic_DNA"/>
</dbReference>
<dbReference type="InterPro" id="IPR043595">
    <property type="entry name" value="FaeB/C/D"/>
</dbReference>
<evidence type="ECO:0000256" key="1">
    <source>
        <dbReference type="ARBA" id="ARBA00004613"/>
    </source>
</evidence>
<dbReference type="Proteomes" id="UP001501116">
    <property type="component" value="Unassembled WGS sequence"/>
</dbReference>
<dbReference type="PANTHER" id="PTHR38050">
    <property type="match status" value="1"/>
</dbReference>
<organism evidence="9 10">
    <name type="scientific">Amycolatopsis minnesotensis</name>
    <dbReference type="NCBI Taxonomy" id="337894"/>
    <lineage>
        <taxon>Bacteria</taxon>
        <taxon>Bacillati</taxon>
        <taxon>Actinomycetota</taxon>
        <taxon>Actinomycetes</taxon>
        <taxon>Pseudonocardiales</taxon>
        <taxon>Pseudonocardiaceae</taxon>
        <taxon>Amycolatopsis</taxon>
    </lineage>
</organism>
<comment type="caution">
    <text evidence="9">The sequence shown here is derived from an EMBL/GenBank/DDBJ whole genome shotgun (WGS) entry which is preliminary data.</text>
</comment>
<evidence type="ECO:0000256" key="6">
    <source>
        <dbReference type="ARBA" id="ARBA00023277"/>
    </source>
</evidence>
<evidence type="ECO:0000256" key="7">
    <source>
        <dbReference type="ARBA" id="ARBA00023326"/>
    </source>
</evidence>
<reference evidence="10" key="1">
    <citation type="journal article" date="2019" name="Int. J. Syst. Evol. Microbiol.">
        <title>The Global Catalogue of Microorganisms (GCM) 10K type strain sequencing project: providing services to taxonomists for standard genome sequencing and annotation.</title>
        <authorList>
            <consortium name="The Broad Institute Genomics Platform"/>
            <consortium name="The Broad Institute Genome Sequencing Center for Infectious Disease"/>
            <person name="Wu L."/>
            <person name="Ma J."/>
        </authorList>
    </citation>
    <scope>NUCLEOTIDE SEQUENCE [LARGE SCALE GENOMIC DNA]</scope>
    <source>
        <strain evidence="10">JCM 14545</strain>
    </source>
</reference>
<feature type="signal peptide" evidence="8">
    <location>
        <begin position="1"/>
        <end position="24"/>
    </location>
</feature>
<keyword evidence="10" id="KW-1185">Reference proteome</keyword>
<feature type="chain" id="PRO_5046886098" evidence="8">
    <location>
        <begin position="25"/>
        <end position="309"/>
    </location>
</feature>